<dbReference type="Gene3D" id="3.80.10.10">
    <property type="entry name" value="Ribonuclease Inhibitor"/>
    <property type="match status" value="1"/>
</dbReference>
<name>A0AAD5V972_9APHY</name>
<dbReference type="SUPFAM" id="SSF52047">
    <property type="entry name" value="RNI-like"/>
    <property type="match status" value="1"/>
</dbReference>
<evidence type="ECO:0008006" key="3">
    <source>
        <dbReference type="Google" id="ProtNLM"/>
    </source>
</evidence>
<keyword evidence="2" id="KW-1185">Reference proteome</keyword>
<proteinExistence type="predicted"/>
<comment type="caution">
    <text evidence="1">The sequence shown here is derived from an EMBL/GenBank/DDBJ whole genome shotgun (WGS) entry which is preliminary data.</text>
</comment>
<dbReference type="Proteomes" id="UP001212997">
    <property type="component" value="Unassembled WGS sequence"/>
</dbReference>
<accession>A0AAD5V972</accession>
<sequence>MPKFLFGRIFAKRGRKSSPDTTTEPCIDVHLNIPPLPQEILLHIASFAKGDEETLHALAGTSRDWHSASIPYIFRSVVIDSKARLDLFSEILRFDPQVTLSIRLLSIHFVFEPLKLDIRAALTTIRELPNLTTLVMRNRYGVMYDDMSLDILDLISTFSTITHFDLVGSFHPSVAVAMAASLPNLSHFAMVETSFPRHPKDYSEYTHRLKTLRLTTLRLDWFPLTPLQGTLAQISASTCKESLKSVSLPVCQEDLQSVGHFLRDLSPTLEHLELKLVKMMPSEDRFSRYPRWDMAAYRRELDLSHMIALHSFTFHYFVRRNPRDLEDLVSIFSMLPYQQLHKLTIHLYLDFPSNVSEYLAPLVTQISNERFKSLKEVEYIYSGPLPISQVSAIIEESLSSLHAKGVLKVHCACAGECVWGTDG</sequence>
<gene>
    <name evidence="1" type="ORF">NLI96_g4728</name>
</gene>
<dbReference type="InterPro" id="IPR032675">
    <property type="entry name" value="LRR_dom_sf"/>
</dbReference>
<dbReference type="EMBL" id="JANAWD010000142">
    <property type="protein sequence ID" value="KAJ3485778.1"/>
    <property type="molecule type" value="Genomic_DNA"/>
</dbReference>
<reference evidence="1" key="1">
    <citation type="submission" date="2022-07" db="EMBL/GenBank/DDBJ databases">
        <title>Genome Sequence of Physisporinus lineatus.</title>
        <authorList>
            <person name="Buettner E."/>
        </authorList>
    </citation>
    <scope>NUCLEOTIDE SEQUENCE</scope>
    <source>
        <strain evidence="1">VT162</strain>
    </source>
</reference>
<organism evidence="1 2">
    <name type="scientific">Meripilus lineatus</name>
    <dbReference type="NCBI Taxonomy" id="2056292"/>
    <lineage>
        <taxon>Eukaryota</taxon>
        <taxon>Fungi</taxon>
        <taxon>Dikarya</taxon>
        <taxon>Basidiomycota</taxon>
        <taxon>Agaricomycotina</taxon>
        <taxon>Agaricomycetes</taxon>
        <taxon>Polyporales</taxon>
        <taxon>Meripilaceae</taxon>
        <taxon>Meripilus</taxon>
    </lineage>
</organism>
<evidence type="ECO:0000313" key="1">
    <source>
        <dbReference type="EMBL" id="KAJ3485778.1"/>
    </source>
</evidence>
<dbReference type="AlphaFoldDB" id="A0AAD5V972"/>
<protein>
    <recommendedName>
        <fullName evidence="3">F-box domain-containing protein</fullName>
    </recommendedName>
</protein>
<evidence type="ECO:0000313" key="2">
    <source>
        <dbReference type="Proteomes" id="UP001212997"/>
    </source>
</evidence>